<comment type="caution">
    <text evidence="2">The sequence shown here is derived from an EMBL/GenBank/DDBJ whole genome shotgun (WGS) entry which is preliminary data.</text>
</comment>
<evidence type="ECO:0000256" key="1">
    <source>
        <dbReference type="SAM" id="SignalP"/>
    </source>
</evidence>
<protein>
    <submittedName>
        <fullName evidence="2">Uncharacterized protein</fullName>
    </submittedName>
</protein>
<dbReference type="Proteomes" id="UP001175271">
    <property type="component" value="Unassembled WGS sequence"/>
</dbReference>
<feature type="chain" id="PRO_5041459146" evidence="1">
    <location>
        <begin position="20"/>
        <end position="155"/>
    </location>
</feature>
<gene>
    <name evidence="2" type="ORF">QR680_015728</name>
</gene>
<accession>A0AA39LL90</accession>
<evidence type="ECO:0000313" key="3">
    <source>
        <dbReference type="Proteomes" id="UP001175271"/>
    </source>
</evidence>
<dbReference type="EMBL" id="JAUCMV010000004">
    <property type="protein sequence ID" value="KAK0401343.1"/>
    <property type="molecule type" value="Genomic_DNA"/>
</dbReference>
<name>A0AA39LL90_9BILA</name>
<dbReference type="AlphaFoldDB" id="A0AA39LL90"/>
<organism evidence="2 3">
    <name type="scientific">Steinernema hermaphroditum</name>
    <dbReference type="NCBI Taxonomy" id="289476"/>
    <lineage>
        <taxon>Eukaryota</taxon>
        <taxon>Metazoa</taxon>
        <taxon>Ecdysozoa</taxon>
        <taxon>Nematoda</taxon>
        <taxon>Chromadorea</taxon>
        <taxon>Rhabditida</taxon>
        <taxon>Tylenchina</taxon>
        <taxon>Panagrolaimomorpha</taxon>
        <taxon>Strongyloidoidea</taxon>
        <taxon>Steinernematidae</taxon>
        <taxon>Steinernema</taxon>
    </lineage>
</organism>
<proteinExistence type="predicted"/>
<reference evidence="2" key="1">
    <citation type="submission" date="2023-06" db="EMBL/GenBank/DDBJ databases">
        <title>Genomic analysis of the entomopathogenic nematode Steinernema hermaphroditum.</title>
        <authorList>
            <person name="Schwarz E.M."/>
            <person name="Heppert J.K."/>
            <person name="Baniya A."/>
            <person name="Schwartz H.T."/>
            <person name="Tan C.-H."/>
            <person name="Antoshechkin I."/>
            <person name="Sternberg P.W."/>
            <person name="Goodrich-Blair H."/>
            <person name="Dillman A.R."/>
        </authorList>
    </citation>
    <scope>NUCLEOTIDE SEQUENCE</scope>
    <source>
        <strain evidence="2">PS9179</strain>
        <tissue evidence="2">Whole animal</tissue>
    </source>
</reference>
<keyword evidence="3" id="KW-1185">Reference proteome</keyword>
<evidence type="ECO:0000313" key="2">
    <source>
        <dbReference type="EMBL" id="KAK0401343.1"/>
    </source>
</evidence>
<keyword evidence="1" id="KW-0732">Signal</keyword>
<feature type="signal peptide" evidence="1">
    <location>
        <begin position="1"/>
        <end position="19"/>
    </location>
</feature>
<sequence length="155" mass="16904">MKTIIFFSLLLLLIVGTSGSLDTLLGGLPIVGGLVGPAPLGGGSTWRHVKQFKQFKIQFYLQIYLQTQLDLELRVQLGPCRDSGDRNPRSNGEESYYSMGSEAWQRPMSFKLAKDGLKDIGGETPTENIEKKGVVGSCVRGTLGCDYEDGESANE</sequence>